<keyword evidence="3" id="KW-1185">Reference proteome</keyword>
<organism evidence="2 3">
    <name type="scientific">Coccomyxa viridis</name>
    <dbReference type="NCBI Taxonomy" id="1274662"/>
    <lineage>
        <taxon>Eukaryota</taxon>
        <taxon>Viridiplantae</taxon>
        <taxon>Chlorophyta</taxon>
        <taxon>core chlorophytes</taxon>
        <taxon>Trebouxiophyceae</taxon>
        <taxon>Trebouxiophyceae incertae sedis</taxon>
        <taxon>Coccomyxaceae</taxon>
        <taxon>Coccomyxa</taxon>
    </lineage>
</organism>
<comment type="caution">
    <text evidence="2">The sequence shown here is derived from an EMBL/GenBank/DDBJ whole genome shotgun (WGS) entry which is preliminary data.</text>
</comment>
<evidence type="ECO:0000313" key="2">
    <source>
        <dbReference type="EMBL" id="CAL5225650.1"/>
    </source>
</evidence>
<reference evidence="2 3" key="1">
    <citation type="submission" date="2024-06" db="EMBL/GenBank/DDBJ databases">
        <authorList>
            <person name="Kraege A."/>
            <person name="Thomma B."/>
        </authorList>
    </citation>
    <scope>NUCLEOTIDE SEQUENCE [LARGE SCALE GENOMIC DNA]</scope>
</reference>
<accession>A0ABP1G0I4</accession>
<dbReference type="Proteomes" id="UP001497392">
    <property type="component" value="Unassembled WGS sequence"/>
</dbReference>
<proteinExistence type="predicted"/>
<protein>
    <submittedName>
        <fullName evidence="2">G8507 protein</fullName>
    </submittedName>
</protein>
<evidence type="ECO:0000313" key="3">
    <source>
        <dbReference type="Proteomes" id="UP001497392"/>
    </source>
</evidence>
<feature type="compositionally biased region" description="Basic residues" evidence="1">
    <location>
        <begin position="42"/>
        <end position="55"/>
    </location>
</feature>
<feature type="compositionally biased region" description="Basic and acidic residues" evidence="1">
    <location>
        <begin position="13"/>
        <end position="41"/>
    </location>
</feature>
<dbReference type="EMBL" id="CAXHTA020000012">
    <property type="protein sequence ID" value="CAL5225650.1"/>
    <property type="molecule type" value="Genomic_DNA"/>
</dbReference>
<evidence type="ECO:0000256" key="1">
    <source>
        <dbReference type="SAM" id="MobiDB-lite"/>
    </source>
</evidence>
<sequence length="195" mass="21870">MVGALPAPLSDVSEAHRDDLRAKGSQKSDHGEEAVPEDSLRLARRPVTRGSKRKAGLSEAAPRHAKKPVKLPAGATDLEILEHAALDMPIIQAIRVSETPLKLLRDGAYYLKEAYRAFLRVARERPGFDLPRPWARKHPRSQEYLTALLQFSRTVSQYVKDRDRNIAQGQQPRILPPVNNVDACMKALWVYVCCC</sequence>
<name>A0ABP1G0I4_9CHLO</name>
<gene>
    <name evidence="2" type="primary">g8507</name>
    <name evidence="2" type="ORF">VP750_LOCUS7309</name>
</gene>
<feature type="region of interest" description="Disordered" evidence="1">
    <location>
        <begin position="1"/>
        <end position="69"/>
    </location>
</feature>